<comment type="catalytic activity">
    <reaction evidence="7">
        <text>a quinone + NADH + H(+) = a quinol + NAD(+)</text>
        <dbReference type="Rhea" id="RHEA:46160"/>
        <dbReference type="ChEBI" id="CHEBI:15378"/>
        <dbReference type="ChEBI" id="CHEBI:24646"/>
        <dbReference type="ChEBI" id="CHEBI:57540"/>
        <dbReference type="ChEBI" id="CHEBI:57945"/>
        <dbReference type="ChEBI" id="CHEBI:132124"/>
        <dbReference type="EC" id="1.6.5.9"/>
    </reaction>
</comment>
<keyword evidence="8" id="KW-0472">Membrane</keyword>
<comment type="similarity">
    <text evidence="1">Belongs to the NADH dehydrogenase family.</text>
</comment>
<evidence type="ECO:0000256" key="4">
    <source>
        <dbReference type="ARBA" id="ARBA00022827"/>
    </source>
</evidence>
<dbReference type="Gene3D" id="3.50.50.100">
    <property type="match status" value="1"/>
</dbReference>
<accession>A0A7G9T3I1</accession>
<feature type="transmembrane region" description="Helical" evidence="8">
    <location>
        <begin position="388"/>
        <end position="409"/>
    </location>
</feature>
<dbReference type="PRINTS" id="PR00368">
    <property type="entry name" value="FADPNR"/>
</dbReference>
<dbReference type="InterPro" id="IPR045024">
    <property type="entry name" value="NDH-2"/>
</dbReference>
<dbReference type="EMBL" id="CP060724">
    <property type="protein sequence ID" value="QNN74656.1"/>
    <property type="molecule type" value="Genomic_DNA"/>
</dbReference>
<evidence type="ECO:0000256" key="7">
    <source>
        <dbReference type="ARBA" id="ARBA00047599"/>
    </source>
</evidence>
<dbReference type="SUPFAM" id="SSF51905">
    <property type="entry name" value="FAD/NAD(P)-binding domain"/>
    <property type="match status" value="2"/>
</dbReference>
<evidence type="ECO:0000256" key="3">
    <source>
        <dbReference type="ARBA" id="ARBA00022630"/>
    </source>
</evidence>
<dbReference type="PANTHER" id="PTHR43706">
    <property type="entry name" value="NADH DEHYDROGENASE"/>
    <property type="match status" value="1"/>
</dbReference>
<dbReference type="Pfam" id="PF07992">
    <property type="entry name" value="Pyr_redox_2"/>
    <property type="match status" value="1"/>
</dbReference>
<feature type="transmembrane region" description="Helical" evidence="8">
    <location>
        <begin position="356"/>
        <end position="376"/>
    </location>
</feature>
<gene>
    <name evidence="10" type="ORF">H9L19_04265</name>
</gene>
<sequence>MTKNIVIVGAGFAGVMTARKLARQLSNKKEYQIVLIDEHPFFTYRTSLHEVATKRIEPSDVQFDLRQLFIHQKNVKIVTANVTAIDKTTKIAETSTGSVPFEKLVIATGGQADADTPGASEFGYTLWTLNDAVRLRSHIEETVRQAAIELDPVVKKTMLNMVIVGAGFTGVQLAGDLLDERKELAAANNLSEHDIKVTLIEAESDILRQLGQVNLANKAEAYLAKQGANVLKNTRVVQVKAHEIILSDGTIMPTETLMWAAGVKAKDTLDYYGLETNEQGRFFVDDYSRIVGQENIYAVGDVATYQELARTNPDDPTTGWTIQNVDGAVSGADTAVANLVFDLTGKGTKKRFKGRYNGFVVTVGAHYGVAFVRRHISLSGFLASEYKHWSNIGFLLTLGSFYQVFQYLLREFFRTPHQRTSTQGNSSNMGNTLWTVPLRLITGIYLMITGAAIGGGFGMLFAGVGVALFLGFFTSIAGFLTMLLSFVMMGMSFSISALLLPFVGIALMNGVGRSFGLDHWVMPWVMKTIGTYLNGESKSSYNDLNE</sequence>
<evidence type="ECO:0000313" key="11">
    <source>
        <dbReference type="Proteomes" id="UP000515800"/>
    </source>
</evidence>
<keyword evidence="8" id="KW-0812">Transmembrane</keyword>
<evidence type="ECO:0000259" key="9">
    <source>
        <dbReference type="Pfam" id="PF07992"/>
    </source>
</evidence>
<keyword evidence="4" id="KW-0274">FAD</keyword>
<keyword evidence="11" id="KW-1185">Reference proteome</keyword>
<reference evidence="10 11" key="1">
    <citation type="submission" date="2020-08" db="EMBL/GenBank/DDBJ databases">
        <title>Genome sequence of Weissella diestrammenae KACC 16890T.</title>
        <authorList>
            <person name="Hyun D.-W."/>
            <person name="Bae J.-W."/>
        </authorList>
    </citation>
    <scope>NUCLEOTIDE SEQUENCE [LARGE SCALE GENOMIC DNA]</scope>
    <source>
        <strain evidence="10 11">KACC 16890</strain>
    </source>
</reference>
<dbReference type="RefSeq" id="WP_187528491.1">
    <property type="nucleotide sequence ID" value="NZ_CP060724.1"/>
</dbReference>
<organism evidence="10 11">
    <name type="scientific">Weissella diestrammenae</name>
    <dbReference type="NCBI Taxonomy" id="1162633"/>
    <lineage>
        <taxon>Bacteria</taxon>
        <taxon>Bacillati</taxon>
        <taxon>Bacillota</taxon>
        <taxon>Bacilli</taxon>
        <taxon>Lactobacillales</taxon>
        <taxon>Lactobacillaceae</taxon>
        <taxon>Weissella</taxon>
    </lineage>
</organism>
<evidence type="ECO:0000313" key="10">
    <source>
        <dbReference type="EMBL" id="QNN74656.1"/>
    </source>
</evidence>
<dbReference type="EC" id="1.6.5.9" evidence="2"/>
<keyword evidence="8" id="KW-1133">Transmembrane helix</keyword>
<feature type="transmembrane region" description="Helical" evidence="8">
    <location>
        <begin position="444"/>
        <end position="473"/>
    </location>
</feature>
<dbReference type="PRINTS" id="PR00411">
    <property type="entry name" value="PNDRDTASEI"/>
</dbReference>
<dbReference type="KEGG" id="wdi:H9L19_04265"/>
<keyword evidence="5" id="KW-0560">Oxidoreductase</keyword>
<evidence type="ECO:0000256" key="8">
    <source>
        <dbReference type="SAM" id="Phobius"/>
    </source>
</evidence>
<dbReference type="InterPro" id="IPR023753">
    <property type="entry name" value="FAD/NAD-binding_dom"/>
</dbReference>
<dbReference type="Proteomes" id="UP000515800">
    <property type="component" value="Chromosome"/>
</dbReference>
<evidence type="ECO:0000256" key="5">
    <source>
        <dbReference type="ARBA" id="ARBA00023002"/>
    </source>
</evidence>
<protein>
    <recommendedName>
        <fullName evidence="2">NADH:ubiquinone reductase (non-electrogenic)</fullName>
        <ecNumber evidence="2">1.6.5.9</ecNumber>
    </recommendedName>
</protein>
<name>A0A7G9T3I1_9LACO</name>
<keyword evidence="6" id="KW-0520">NAD</keyword>
<proteinExistence type="inferred from homology"/>
<feature type="domain" description="FAD/NAD(P)-binding" evidence="9">
    <location>
        <begin position="4"/>
        <end position="309"/>
    </location>
</feature>
<dbReference type="GO" id="GO:0050136">
    <property type="term" value="F:NADH dehydrogenase (quinone) (non-electrogenic) activity"/>
    <property type="evidence" value="ECO:0007669"/>
    <property type="project" value="UniProtKB-EC"/>
</dbReference>
<evidence type="ECO:0000256" key="1">
    <source>
        <dbReference type="ARBA" id="ARBA00005272"/>
    </source>
</evidence>
<keyword evidence="3" id="KW-0285">Flavoprotein</keyword>
<dbReference type="InterPro" id="IPR036188">
    <property type="entry name" value="FAD/NAD-bd_sf"/>
</dbReference>
<feature type="transmembrane region" description="Helical" evidence="8">
    <location>
        <begin position="479"/>
        <end position="507"/>
    </location>
</feature>
<dbReference type="AlphaFoldDB" id="A0A7G9T3I1"/>
<dbReference type="PANTHER" id="PTHR43706:SF47">
    <property type="entry name" value="EXTERNAL NADH-UBIQUINONE OXIDOREDUCTASE 1, MITOCHONDRIAL-RELATED"/>
    <property type="match status" value="1"/>
</dbReference>
<evidence type="ECO:0000256" key="6">
    <source>
        <dbReference type="ARBA" id="ARBA00023027"/>
    </source>
</evidence>
<evidence type="ECO:0000256" key="2">
    <source>
        <dbReference type="ARBA" id="ARBA00012637"/>
    </source>
</evidence>